<organism evidence="2 3">
    <name type="scientific">Ancylobacter oerskovii</name>
    <dbReference type="NCBI Taxonomy" id="459519"/>
    <lineage>
        <taxon>Bacteria</taxon>
        <taxon>Pseudomonadati</taxon>
        <taxon>Pseudomonadota</taxon>
        <taxon>Alphaproteobacteria</taxon>
        <taxon>Hyphomicrobiales</taxon>
        <taxon>Xanthobacteraceae</taxon>
        <taxon>Ancylobacter</taxon>
    </lineage>
</organism>
<accession>A0ABW4Z4M5</accession>
<protein>
    <submittedName>
        <fullName evidence="2">Glycosyltransferase</fullName>
    </submittedName>
</protein>
<evidence type="ECO:0000256" key="1">
    <source>
        <dbReference type="SAM" id="MobiDB-lite"/>
    </source>
</evidence>
<comment type="caution">
    <text evidence="2">The sequence shown here is derived from an EMBL/GenBank/DDBJ whole genome shotgun (WGS) entry which is preliminary data.</text>
</comment>
<dbReference type="Proteomes" id="UP001597299">
    <property type="component" value="Unassembled WGS sequence"/>
</dbReference>
<dbReference type="InterPro" id="IPR021466">
    <property type="entry name" value="Put_rhamnosyl_transferase"/>
</dbReference>
<reference evidence="3" key="1">
    <citation type="journal article" date="2019" name="Int. J. Syst. Evol. Microbiol.">
        <title>The Global Catalogue of Microorganisms (GCM) 10K type strain sequencing project: providing services to taxonomists for standard genome sequencing and annotation.</title>
        <authorList>
            <consortium name="The Broad Institute Genomics Platform"/>
            <consortium name="The Broad Institute Genome Sequencing Center for Infectious Disease"/>
            <person name="Wu L."/>
            <person name="Ma J."/>
        </authorList>
    </citation>
    <scope>NUCLEOTIDE SEQUENCE [LARGE SCALE GENOMIC DNA]</scope>
    <source>
        <strain evidence="3">CCM 7435</strain>
    </source>
</reference>
<dbReference type="RefSeq" id="WP_213355553.1">
    <property type="nucleotide sequence ID" value="NZ_JAHBGB010000044.1"/>
</dbReference>
<gene>
    <name evidence="2" type="ORF">ACFSNC_23410</name>
</gene>
<dbReference type="EMBL" id="JBHUHD010000001">
    <property type="protein sequence ID" value="MFD2143368.1"/>
    <property type="molecule type" value="Genomic_DNA"/>
</dbReference>
<dbReference type="Pfam" id="PF11316">
    <property type="entry name" value="Rhamno_transf"/>
    <property type="match status" value="1"/>
</dbReference>
<proteinExistence type="predicted"/>
<keyword evidence="3" id="KW-1185">Reference proteome</keyword>
<sequence length="347" mass="38057">MSITFVGLTRFSLVTPDSLTWFESTRHLTLEEAKLRVFDKDRLMLRLEIFRRYALPTYAALTRHPRSHALVIINADLPSFCQKRLREMIAPYPNIRIVQIKEGHSFKMAPKRVSVELAAGGRLFSYRFDDDDALPPSYIEMIGAHADNLPDGTVISPVNGWTIAPAAEEVVQLQKSELPFLALGLGVVSSAERYLSAFQLGNHMTVDKRFPVHLISSERPLWLRTRHGSNDTIKRRRGPPPVDLPMLEASIELKKDFPFINLASMRVLYRQVAPAAAAAEAVPPAEAAVPAEAVASVEAAAPAEAVTPAEAVAQVEAPPAAADAVHPPVAPRFRIGPSRPAFEGATP</sequence>
<evidence type="ECO:0000313" key="3">
    <source>
        <dbReference type="Proteomes" id="UP001597299"/>
    </source>
</evidence>
<feature type="region of interest" description="Disordered" evidence="1">
    <location>
        <begin position="322"/>
        <end position="347"/>
    </location>
</feature>
<name>A0ABW4Z4M5_9HYPH</name>
<evidence type="ECO:0000313" key="2">
    <source>
        <dbReference type="EMBL" id="MFD2143368.1"/>
    </source>
</evidence>